<dbReference type="AlphaFoldDB" id="A0A9Q3V5H9"/>
<accession>A0A9Q3V5H9</accession>
<proteinExistence type="predicted"/>
<keyword evidence="2" id="KW-1185">Reference proteome</keyword>
<comment type="caution">
    <text evidence="1">The sequence shown here is derived from an EMBL/GenBank/DDBJ whole genome shotgun (WGS) entry which is preliminary data.</text>
</comment>
<evidence type="ECO:0000313" key="1">
    <source>
        <dbReference type="EMBL" id="MCD1117484.1"/>
    </source>
</evidence>
<dbReference type="Proteomes" id="UP001108025">
    <property type="component" value="Unassembled WGS sequence"/>
</dbReference>
<organism evidence="1 2">
    <name type="scientific">Chryseobacterium turcicum</name>
    <dbReference type="NCBI Taxonomy" id="2898076"/>
    <lineage>
        <taxon>Bacteria</taxon>
        <taxon>Pseudomonadati</taxon>
        <taxon>Bacteroidota</taxon>
        <taxon>Flavobacteriia</taxon>
        <taxon>Flavobacteriales</taxon>
        <taxon>Weeksellaceae</taxon>
        <taxon>Chryseobacterium group</taxon>
        <taxon>Chryseobacterium</taxon>
    </lineage>
</organism>
<reference evidence="1" key="1">
    <citation type="submission" date="2021-11" db="EMBL/GenBank/DDBJ databases">
        <title>Description of novel Chryseobacterium species.</title>
        <authorList>
            <person name="Saticioglu I.B."/>
            <person name="Ay H."/>
            <person name="Altun S."/>
            <person name="Duman M."/>
        </authorList>
    </citation>
    <scope>NUCLEOTIDE SEQUENCE</scope>
    <source>
        <strain evidence="1">C-17</strain>
    </source>
</reference>
<dbReference type="EMBL" id="JAJNAY010000001">
    <property type="protein sequence ID" value="MCD1117484.1"/>
    <property type="molecule type" value="Genomic_DNA"/>
</dbReference>
<gene>
    <name evidence="1" type="ORF">LO744_11510</name>
</gene>
<sequence length="85" mass="9937">MNENCPKLFNTNELVKMRKNNNDYISKNIKLTGKTKTEIISILGNKYVEDSEGNIIYSVRMFLFRRKKTFIGFDENDIADVVLIK</sequence>
<name>A0A9Q3V5H9_9FLAO</name>
<protein>
    <submittedName>
        <fullName evidence="1">Uncharacterized protein</fullName>
    </submittedName>
</protein>
<dbReference type="RefSeq" id="WP_230669415.1">
    <property type="nucleotide sequence ID" value="NZ_JAJNAY010000001.1"/>
</dbReference>
<evidence type="ECO:0000313" key="2">
    <source>
        <dbReference type="Proteomes" id="UP001108025"/>
    </source>
</evidence>